<dbReference type="AlphaFoldDB" id="A0A9N8MSW7"/>
<evidence type="ECO:0000313" key="1">
    <source>
        <dbReference type="EMBL" id="CAE6866654.1"/>
    </source>
</evidence>
<evidence type="ECO:0000313" key="2">
    <source>
        <dbReference type="Proteomes" id="UP000675121"/>
    </source>
</evidence>
<protein>
    <submittedName>
        <fullName evidence="1">Uncharacterized protein</fullName>
    </submittedName>
</protein>
<name>A0A9N8MSW7_9BURK</name>
<proteinExistence type="predicted"/>
<organism evidence="1 2">
    <name type="scientific">Paraburkholderia domus</name>
    <dbReference type="NCBI Taxonomy" id="2793075"/>
    <lineage>
        <taxon>Bacteria</taxon>
        <taxon>Pseudomonadati</taxon>
        <taxon>Pseudomonadota</taxon>
        <taxon>Betaproteobacteria</taxon>
        <taxon>Burkholderiales</taxon>
        <taxon>Burkholderiaceae</taxon>
        <taxon>Paraburkholderia</taxon>
    </lineage>
</organism>
<gene>
    <name evidence="1" type="ORF">R70211_00852</name>
</gene>
<accession>A0A9N8MSW7</accession>
<dbReference type="EMBL" id="CAJNAS010000002">
    <property type="protein sequence ID" value="CAE6866654.1"/>
    <property type="molecule type" value="Genomic_DNA"/>
</dbReference>
<reference evidence="1" key="1">
    <citation type="submission" date="2021-02" db="EMBL/GenBank/DDBJ databases">
        <authorList>
            <person name="Vanwijnsberghe S."/>
        </authorList>
    </citation>
    <scope>NUCLEOTIDE SEQUENCE</scope>
    <source>
        <strain evidence="1">R-70211</strain>
    </source>
</reference>
<dbReference type="Proteomes" id="UP000675121">
    <property type="component" value="Unassembled WGS sequence"/>
</dbReference>
<sequence length="58" mass="6778">MPVAHFQKNVGRFLELPEKSHTARSFPSLNAPLHVNCYVTWEVTLWNTSAYSRRVCWT</sequence>
<keyword evidence="2" id="KW-1185">Reference proteome</keyword>
<comment type="caution">
    <text evidence="1">The sequence shown here is derived from an EMBL/GenBank/DDBJ whole genome shotgun (WGS) entry which is preliminary data.</text>
</comment>